<dbReference type="HOGENOM" id="CLU_048072_2_0_0"/>
<dbReference type="InterPro" id="IPR022791">
    <property type="entry name" value="L-PG_synthase/AglD"/>
</dbReference>
<dbReference type="OrthoDB" id="9788795at2"/>
<feature type="transmembrane region" description="Helical" evidence="6">
    <location>
        <begin position="239"/>
        <end position="259"/>
    </location>
</feature>
<evidence type="ECO:0000313" key="10">
    <source>
        <dbReference type="Proteomes" id="UP000183868"/>
    </source>
</evidence>
<protein>
    <recommendedName>
        <fullName evidence="11">Lysylphosphatidylglycerol synthase TM region</fullName>
    </recommendedName>
</protein>
<feature type="transmembrane region" description="Helical" evidence="6">
    <location>
        <begin position="42"/>
        <end position="61"/>
    </location>
</feature>
<keyword evidence="3 6" id="KW-0812">Transmembrane</keyword>
<dbReference type="eggNOG" id="COG0392">
    <property type="taxonomic scope" value="Bacteria"/>
</dbReference>
<keyword evidence="5 6" id="KW-0472">Membrane</keyword>
<dbReference type="Proteomes" id="UP000004671">
    <property type="component" value="Chromosome"/>
</dbReference>
<dbReference type="RefSeq" id="WP_006928091.1">
    <property type="nucleotide sequence ID" value="NZ_CM001402.1"/>
</dbReference>
<evidence type="ECO:0000313" key="9">
    <source>
        <dbReference type="Proteomes" id="UP000004671"/>
    </source>
</evidence>
<evidence type="ECO:0000256" key="6">
    <source>
        <dbReference type="SAM" id="Phobius"/>
    </source>
</evidence>
<evidence type="ECO:0000313" key="8">
    <source>
        <dbReference type="EMBL" id="EHO41009.1"/>
    </source>
</evidence>
<keyword evidence="4 6" id="KW-1133">Transmembrane helix</keyword>
<evidence type="ECO:0000256" key="5">
    <source>
        <dbReference type="ARBA" id="ARBA00023136"/>
    </source>
</evidence>
<dbReference type="Pfam" id="PF03706">
    <property type="entry name" value="LPG_synthase_TM"/>
    <property type="match status" value="1"/>
</dbReference>
<name>H1XP17_CALAY</name>
<dbReference type="KEGG" id="caby:Cabys_3721"/>
<dbReference type="PaxDb" id="880073-Calab_1386"/>
<evidence type="ECO:0000256" key="1">
    <source>
        <dbReference type="ARBA" id="ARBA00004651"/>
    </source>
</evidence>
<feature type="transmembrane region" description="Helical" evidence="6">
    <location>
        <begin position="211"/>
        <end position="233"/>
    </location>
</feature>
<comment type="subcellular location">
    <subcellularLocation>
        <location evidence="1">Cell membrane</location>
        <topology evidence="1">Multi-pass membrane protein</topology>
    </subcellularLocation>
</comment>
<feature type="transmembrane region" description="Helical" evidence="6">
    <location>
        <begin position="81"/>
        <end position="105"/>
    </location>
</feature>
<evidence type="ECO:0000256" key="4">
    <source>
        <dbReference type="ARBA" id="ARBA00022989"/>
    </source>
</evidence>
<keyword evidence="9" id="KW-1185">Reference proteome</keyword>
<feature type="transmembrane region" description="Helical" evidence="6">
    <location>
        <begin position="126"/>
        <end position="145"/>
    </location>
</feature>
<dbReference type="PANTHER" id="PTHR40277">
    <property type="entry name" value="BLL5419 PROTEIN"/>
    <property type="match status" value="1"/>
</dbReference>
<accession>H1XP17</accession>
<reference evidence="8 9" key="1">
    <citation type="submission" date="2011-09" db="EMBL/GenBank/DDBJ databases">
        <title>The permanent draft genome of Caldithrix abyssi DSM 13497.</title>
        <authorList>
            <consortium name="US DOE Joint Genome Institute (JGI-PGF)"/>
            <person name="Lucas S."/>
            <person name="Han J."/>
            <person name="Lapidus A."/>
            <person name="Bruce D."/>
            <person name="Goodwin L."/>
            <person name="Pitluck S."/>
            <person name="Peters L."/>
            <person name="Kyrpides N."/>
            <person name="Mavromatis K."/>
            <person name="Ivanova N."/>
            <person name="Mikhailova N."/>
            <person name="Chertkov O."/>
            <person name="Detter J.C."/>
            <person name="Tapia R."/>
            <person name="Han C."/>
            <person name="Land M."/>
            <person name="Hauser L."/>
            <person name="Markowitz V."/>
            <person name="Cheng J.-F."/>
            <person name="Hugenholtz P."/>
            <person name="Woyke T."/>
            <person name="Wu D."/>
            <person name="Spring S."/>
            <person name="Brambilla E."/>
            <person name="Klenk H.-P."/>
            <person name="Eisen J.A."/>
        </authorList>
    </citation>
    <scope>NUCLEOTIDE SEQUENCE [LARGE SCALE GENOMIC DNA]</scope>
    <source>
        <strain evidence="8 9">DSM 13497</strain>
    </source>
</reference>
<dbReference type="EMBL" id="CM001402">
    <property type="protein sequence ID" value="EHO41009.1"/>
    <property type="molecule type" value="Genomic_DNA"/>
</dbReference>
<dbReference type="PANTHER" id="PTHR40277:SF1">
    <property type="entry name" value="BLL5419 PROTEIN"/>
    <property type="match status" value="1"/>
</dbReference>
<feature type="transmembrane region" description="Helical" evidence="6">
    <location>
        <begin position="151"/>
        <end position="171"/>
    </location>
</feature>
<dbReference type="InParanoid" id="H1XP17"/>
<dbReference type="STRING" id="880073.Cabys_3721"/>
<dbReference type="GO" id="GO:0005886">
    <property type="term" value="C:plasma membrane"/>
    <property type="evidence" value="ECO:0007669"/>
    <property type="project" value="UniProtKB-SubCell"/>
</dbReference>
<keyword evidence="2" id="KW-1003">Cell membrane</keyword>
<dbReference type="NCBIfam" id="TIGR00374">
    <property type="entry name" value="flippase-like domain"/>
    <property type="match status" value="1"/>
</dbReference>
<evidence type="ECO:0000256" key="2">
    <source>
        <dbReference type="ARBA" id="ARBA00022475"/>
    </source>
</evidence>
<gene>
    <name evidence="7" type="ORF">Cabys_3721</name>
    <name evidence="8" type="ORF">Calab_1386</name>
</gene>
<dbReference type="EMBL" id="CP018099">
    <property type="protein sequence ID" value="APF20467.1"/>
    <property type="molecule type" value="Genomic_DNA"/>
</dbReference>
<evidence type="ECO:0000313" key="7">
    <source>
        <dbReference type="EMBL" id="APF20467.1"/>
    </source>
</evidence>
<proteinExistence type="predicted"/>
<feature type="transmembrane region" description="Helical" evidence="6">
    <location>
        <begin position="290"/>
        <end position="310"/>
    </location>
</feature>
<dbReference type="AlphaFoldDB" id="H1XP17"/>
<organism evidence="8 9">
    <name type="scientific">Caldithrix abyssi DSM 13497</name>
    <dbReference type="NCBI Taxonomy" id="880073"/>
    <lineage>
        <taxon>Bacteria</taxon>
        <taxon>Pseudomonadati</taxon>
        <taxon>Calditrichota</taxon>
        <taxon>Calditrichia</taxon>
        <taxon>Calditrichales</taxon>
        <taxon>Calditrichaceae</taxon>
        <taxon>Caldithrix</taxon>
    </lineage>
</organism>
<feature type="transmembrane region" description="Helical" evidence="6">
    <location>
        <begin position="6"/>
        <end position="22"/>
    </location>
</feature>
<evidence type="ECO:0008006" key="11">
    <source>
        <dbReference type="Google" id="ProtNLM"/>
    </source>
</evidence>
<evidence type="ECO:0000256" key="3">
    <source>
        <dbReference type="ARBA" id="ARBA00022692"/>
    </source>
</evidence>
<sequence length="327" mass="36873">MRHVQNILKIIFSLGLLGYLVYRAEPARLISVLSNITEKDGVAFLVAAFLLMLLAVFFLALRWRVLLKSYGFHLKTSQLFGFYLIGMFFNNFLPTSIGGDIMRIYKLISATDDRTSAFASVIIERLMGIAATLLMSIFALIYISQQFHDNRLLIVAVVMFLAIMVFFTLILRDRSFNIILKIFDRFTIFRIGQKFNKLFEAIHLFQEKRMVLMEVFMLSFISQFFIVSMNYLVAVAFSIPVSFGYLLMVVPISFVLTMLPSINGIGIRDLGFVGLLAQVGISTAEALTLSFLNLIIPMVISTAGGLLFMLQKNKAIPGGENVFDAKI</sequence>
<dbReference type="Proteomes" id="UP000183868">
    <property type="component" value="Chromosome"/>
</dbReference>
<reference evidence="7 10" key="2">
    <citation type="submission" date="2016-11" db="EMBL/GenBank/DDBJ databases">
        <title>Genomic analysis of Caldithrix abyssi and proposal of a novel bacterial phylum Caldithrichaeota.</title>
        <authorList>
            <person name="Kublanov I."/>
            <person name="Sigalova O."/>
            <person name="Gavrilov S."/>
            <person name="Lebedinsky A."/>
            <person name="Ivanova N."/>
            <person name="Daum C."/>
            <person name="Reddy T."/>
            <person name="Klenk H.P."/>
            <person name="Goker M."/>
            <person name="Reva O."/>
            <person name="Miroshnichenko M."/>
            <person name="Kyprides N."/>
            <person name="Woyke T."/>
            <person name="Gelfand M."/>
        </authorList>
    </citation>
    <scope>NUCLEOTIDE SEQUENCE [LARGE SCALE GENOMIC DNA]</scope>
    <source>
        <strain evidence="7 10">LF13</strain>
    </source>
</reference>